<feature type="transmembrane region" description="Helical" evidence="2">
    <location>
        <begin position="159"/>
        <end position="181"/>
    </location>
</feature>
<dbReference type="AlphaFoldDB" id="A0A9P5UCE5"/>
<keyword evidence="2" id="KW-1133">Transmembrane helix</keyword>
<dbReference type="EMBL" id="JADNRY010000015">
    <property type="protein sequence ID" value="KAF9074059.1"/>
    <property type="molecule type" value="Genomic_DNA"/>
</dbReference>
<evidence type="ECO:0000313" key="4">
    <source>
        <dbReference type="Proteomes" id="UP000772434"/>
    </source>
</evidence>
<feature type="transmembrane region" description="Helical" evidence="2">
    <location>
        <begin position="274"/>
        <end position="294"/>
    </location>
</feature>
<comment type="caution">
    <text evidence="3">The sequence shown here is derived from an EMBL/GenBank/DDBJ whole genome shotgun (WGS) entry which is preliminary data.</text>
</comment>
<evidence type="ECO:0000256" key="2">
    <source>
        <dbReference type="SAM" id="Phobius"/>
    </source>
</evidence>
<feature type="compositionally biased region" description="Polar residues" evidence="1">
    <location>
        <begin position="374"/>
        <end position="384"/>
    </location>
</feature>
<feature type="transmembrane region" description="Helical" evidence="2">
    <location>
        <begin position="201"/>
        <end position="226"/>
    </location>
</feature>
<protein>
    <submittedName>
        <fullName evidence="3">Uncharacterized protein</fullName>
    </submittedName>
</protein>
<proteinExistence type="predicted"/>
<accession>A0A9P5UCE5</accession>
<sequence>MSSSTDNSTVISASQVDNVIVALTFDETRPDFIMLIWVVMLYGGYTVLLSLYAYLQVQQRGRKRYYQISVLILYMLATTALVLAILAYNQENLLLFAVVFAEINGNVGDALLFDPAVYHHFSVYNALFTAEAAVYVTANIIADALLLYRCYIVWGARKYVIIGPFLISIANAALALAAAALAQQNDETIIANTSLKAASAISTSFLAVNLFTNCLLTGLIAGRIWWISKATRQSLGADDDDNSLTSIVAIILESGSLYPVALAIGMGLNAANSVFSVEPILTVIVGMAPTLIMVRTDLDISIRNSPDEKRSEPSSDDGDNDVEADRSALGSTYELRPSEKNRRNPQPQEYDPWANFRHSFTGNGPQDAAPPAFSESQQGSSTMLISAGPPLQRNEKSSQNGGLFVLRPPVIE</sequence>
<feature type="compositionally biased region" description="Basic and acidic residues" evidence="1">
    <location>
        <begin position="304"/>
        <end position="313"/>
    </location>
</feature>
<feature type="transmembrane region" description="Helical" evidence="2">
    <location>
        <begin position="247"/>
        <end position="268"/>
    </location>
</feature>
<reference evidence="3" key="1">
    <citation type="submission" date="2020-11" db="EMBL/GenBank/DDBJ databases">
        <authorList>
            <consortium name="DOE Joint Genome Institute"/>
            <person name="Ahrendt S."/>
            <person name="Riley R."/>
            <person name="Andreopoulos W."/>
            <person name="Labutti K."/>
            <person name="Pangilinan J."/>
            <person name="Ruiz-Duenas F.J."/>
            <person name="Barrasa J.M."/>
            <person name="Sanchez-Garcia M."/>
            <person name="Camarero S."/>
            <person name="Miyauchi S."/>
            <person name="Serrano A."/>
            <person name="Linde D."/>
            <person name="Babiker R."/>
            <person name="Drula E."/>
            <person name="Ayuso-Fernandez I."/>
            <person name="Pacheco R."/>
            <person name="Padilla G."/>
            <person name="Ferreira P."/>
            <person name="Barriuso J."/>
            <person name="Kellner H."/>
            <person name="Castanera R."/>
            <person name="Alfaro M."/>
            <person name="Ramirez L."/>
            <person name="Pisabarro A.G."/>
            <person name="Kuo A."/>
            <person name="Tritt A."/>
            <person name="Lipzen A."/>
            <person name="He G."/>
            <person name="Yan M."/>
            <person name="Ng V."/>
            <person name="Cullen D."/>
            <person name="Martin F."/>
            <person name="Rosso M.-N."/>
            <person name="Henrissat B."/>
            <person name="Hibbett D."/>
            <person name="Martinez A.T."/>
            <person name="Grigoriev I.V."/>
        </authorList>
    </citation>
    <scope>NUCLEOTIDE SEQUENCE</scope>
    <source>
        <strain evidence="3">AH 40177</strain>
    </source>
</reference>
<dbReference type="OrthoDB" id="3226582at2759"/>
<feature type="transmembrane region" description="Helical" evidence="2">
    <location>
        <begin position="123"/>
        <end position="147"/>
    </location>
</feature>
<organism evidence="3 4">
    <name type="scientific">Rhodocollybia butyracea</name>
    <dbReference type="NCBI Taxonomy" id="206335"/>
    <lineage>
        <taxon>Eukaryota</taxon>
        <taxon>Fungi</taxon>
        <taxon>Dikarya</taxon>
        <taxon>Basidiomycota</taxon>
        <taxon>Agaricomycotina</taxon>
        <taxon>Agaricomycetes</taxon>
        <taxon>Agaricomycetidae</taxon>
        <taxon>Agaricales</taxon>
        <taxon>Marasmiineae</taxon>
        <taxon>Omphalotaceae</taxon>
        <taxon>Rhodocollybia</taxon>
    </lineage>
</organism>
<feature type="region of interest" description="Disordered" evidence="1">
    <location>
        <begin position="304"/>
        <end position="412"/>
    </location>
</feature>
<gene>
    <name evidence="3" type="ORF">BDP27DRAFT_246697</name>
</gene>
<keyword evidence="2" id="KW-0812">Transmembrane</keyword>
<evidence type="ECO:0000313" key="3">
    <source>
        <dbReference type="EMBL" id="KAF9074059.1"/>
    </source>
</evidence>
<name>A0A9P5UCE5_9AGAR</name>
<dbReference type="Proteomes" id="UP000772434">
    <property type="component" value="Unassembled WGS sequence"/>
</dbReference>
<feature type="transmembrane region" description="Helical" evidence="2">
    <location>
        <begin position="66"/>
        <end position="88"/>
    </location>
</feature>
<keyword evidence="4" id="KW-1185">Reference proteome</keyword>
<feature type="transmembrane region" description="Helical" evidence="2">
    <location>
        <begin position="32"/>
        <end position="54"/>
    </location>
</feature>
<evidence type="ECO:0000256" key="1">
    <source>
        <dbReference type="SAM" id="MobiDB-lite"/>
    </source>
</evidence>
<keyword evidence="2" id="KW-0472">Membrane</keyword>